<proteinExistence type="predicted"/>
<dbReference type="InterPro" id="IPR038696">
    <property type="entry name" value="IalB_sf"/>
</dbReference>
<dbReference type="InterPro" id="IPR010642">
    <property type="entry name" value="Invasion_prot_B"/>
</dbReference>
<keyword evidence="4" id="KW-1185">Reference proteome</keyword>
<feature type="chain" id="PRO_5015333503" description="Invasion associated locus B (IalB) protein" evidence="2">
    <location>
        <begin position="23"/>
        <end position="211"/>
    </location>
</feature>
<feature type="signal peptide" evidence="2">
    <location>
        <begin position="1"/>
        <end position="22"/>
    </location>
</feature>
<evidence type="ECO:0000313" key="3">
    <source>
        <dbReference type="EMBL" id="SPH17890.1"/>
    </source>
</evidence>
<dbReference type="Gene3D" id="2.60.40.1880">
    <property type="entry name" value="Invasion associated locus B (IalB) protein"/>
    <property type="match status" value="1"/>
</dbReference>
<dbReference type="Pfam" id="PF06776">
    <property type="entry name" value="IalB"/>
    <property type="match status" value="1"/>
</dbReference>
<dbReference type="RefSeq" id="WP_108852285.1">
    <property type="nucleotide sequence ID" value="NZ_OMOQ01000001.1"/>
</dbReference>
<name>A0A2R8B5V6_9RHOB</name>
<evidence type="ECO:0008006" key="5">
    <source>
        <dbReference type="Google" id="ProtNLM"/>
    </source>
</evidence>
<dbReference type="OrthoDB" id="9797912at2"/>
<evidence type="ECO:0000256" key="1">
    <source>
        <dbReference type="SAM" id="MobiDB-lite"/>
    </source>
</evidence>
<evidence type="ECO:0000256" key="2">
    <source>
        <dbReference type="SAM" id="SignalP"/>
    </source>
</evidence>
<sequence>MAAFPNHLTLALALLAAGPLAAQDTSQDTAAPESAATETEQTEAAPADPATTPADGMGEPYVAETHGDWQLRCVRTDDGSDPCQLYQLLKDRESGQPISEISILALPEGGEAAAGATVITPLETLLTQQLNITVDGGQTKRYPFTFCTEVGCVARVGFTAEDLAGFRKGKVAVISVVPVADPTRTVDVDISLAGFTAGFASLAKTLPQKQE</sequence>
<evidence type="ECO:0000313" key="4">
    <source>
        <dbReference type="Proteomes" id="UP000244924"/>
    </source>
</evidence>
<accession>A0A2R8B5V6</accession>
<dbReference type="EMBL" id="OMOQ01000001">
    <property type="protein sequence ID" value="SPH17890.1"/>
    <property type="molecule type" value="Genomic_DNA"/>
</dbReference>
<protein>
    <recommendedName>
        <fullName evidence="5">Invasion associated locus B (IalB) protein</fullName>
    </recommendedName>
</protein>
<feature type="region of interest" description="Disordered" evidence="1">
    <location>
        <begin position="24"/>
        <end position="62"/>
    </location>
</feature>
<organism evidence="3 4">
    <name type="scientific">Albidovulum aquaemixtae</name>
    <dbReference type="NCBI Taxonomy" id="1542388"/>
    <lineage>
        <taxon>Bacteria</taxon>
        <taxon>Pseudomonadati</taxon>
        <taxon>Pseudomonadota</taxon>
        <taxon>Alphaproteobacteria</taxon>
        <taxon>Rhodobacterales</taxon>
        <taxon>Paracoccaceae</taxon>
        <taxon>Albidovulum</taxon>
    </lineage>
</organism>
<gene>
    <name evidence="3" type="ORF">DEA8626_01418</name>
</gene>
<dbReference type="AlphaFoldDB" id="A0A2R8B5V6"/>
<keyword evidence="2" id="KW-0732">Signal</keyword>
<dbReference type="Proteomes" id="UP000244924">
    <property type="component" value="Unassembled WGS sequence"/>
</dbReference>
<feature type="compositionally biased region" description="Low complexity" evidence="1">
    <location>
        <begin position="24"/>
        <end position="55"/>
    </location>
</feature>
<reference evidence="3 4" key="1">
    <citation type="submission" date="2018-03" db="EMBL/GenBank/DDBJ databases">
        <authorList>
            <person name="Keele B.F."/>
        </authorList>
    </citation>
    <scope>NUCLEOTIDE SEQUENCE [LARGE SCALE GENOMIC DNA]</scope>
    <source>
        <strain evidence="3 4">CECT 8626</strain>
    </source>
</reference>